<comment type="caution">
    <text evidence="1">The sequence shown here is derived from an EMBL/GenBank/DDBJ whole genome shotgun (WGS) entry which is preliminary data.</text>
</comment>
<dbReference type="EMBL" id="CM037157">
    <property type="protein sequence ID" value="KAH7848336.1"/>
    <property type="molecule type" value="Genomic_DNA"/>
</dbReference>
<dbReference type="Proteomes" id="UP000828048">
    <property type="component" value="Chromosome 7"/>
</dbReference>
<sequence length="179" mass="19716">MANSATYFNTAPTTINASFMSHRSKAYKSASGRTPESLVFLCNFTRDNGPVSIDKRGDTVLHLLATNGNKIALESLLRAGLLSDDLLTKKNVHGNIALHEAAMFGHKEVAEIMLRKKPDLVFACNDMKETPLHLAAGYGNKDVFQVLMGFNSDCMMTRQDGRTILHAAIDGERYCMLSF</sequence>
<gene>
    <name evidence="1" type="ORF">Vadar_001521</name>
</gene>
<keyword evidence="2" id="KW-1185">Reference proteome</keyword>
<organism evidence="1 2">
    <name type="scientific">Vaccinium darrowii</name>
    <dbReference type="NCBI Taxonomy" id="229202"/>
    <lineage>
        <taxon>Eukaryota</taxon>
        <taxon>Viridiplantae</taxon>
        <taxon>Streptophyta</taxon>
        <taxon>Embryophyta</taxon>
        <taxon>Tracheophyta</taxon>
        <taxon>Spermatophyta</taxon>
        <taxon>Magnoliopsida</taxon>
        <taxon>eudicotyledons</taxon>
        <taxon>Gunneridae</taxon>
        <taxon>Pentapetalae</taxon>
        <taxon>asterids</taxon>
        <taxon>Ericales</taxon>
        <taxon>Ericaceae</taxon>
        <taxon>Vaccinioideae</taxon>
        <taxon>Vaccinieae</taxon>
        <taxon>Vaccinium</taxon>
    </lineage>
</organism>
<accession>A0ACB7Y4U5</accession>
<proteinExistence type="predicted"/>
<protein>
    <submittedName>
        <fullName evidence="1">Uncharacterized protein</fullName>
    </submittedName>
</protein>
<name>A0ACB7Y4U5_9ERIC</name>
<evidence type="ECO:0000313" key="1">
    <source>
        <dbReference type="EMBL" id="KAH7848336.1"/>
    </source>
</evidence>
<reference evidence="1 2" key="1">
    <citation type="journal article" date="2021" name="Hortic Res">
        <title>High-quality reference genome and annotation aids understanding of berry development for evergreen blueberry (Vaccinium darrowii).</title>
        <authorList>
            <person name="Yu J."/>
            <person name="Hulse-Kemp A.M."/>
            <person name="Babiker E."/>
            <person name="Staton M."/>
        </authorList>
    </citation>
    <scope>NUCLEOTIDE SEQUENCE [LARGE SCALE GENOMIC DNA]</scope>
    <source>
        <strain evidence="2">cv. NJ 8807/NJ 8810</strain>
        <tissue evidence="1">Young leaf</tissue>
    </source>
</reference>
<evidence type="ECO:0000313" key="2">
    <source>
        <dbReference type="Proteomes" id="UP000828048"/>
    </source>
</evidence>